<dbReference type="InterPro" id="IPR000757">
    <property type="entry name" value="Beta-glucanase-like"/>
</dbReference>
<feature type="region of interest" description="Disordered" evidence="2">
    <location>
        <begin position="23"/>
        <end position="49"/>
    </location>
</feature>
<proteinExistence type="inferred from homology"/>
<accession>A0ABW2L708</accession>
<comment type="similarity">
    <text evidence="1">Belongs to the glycosyl hydrolase 16 family.</text>
</comment>
<evidence type="ECO:0000313" key="4">
    <source>
        <dbReference type="EMBL" id="MFC7337292.1"/>
    </source>
</evidence>
<dbReference type="GO" id="GO:0033918">
    <property type="term" value="F:kappa-carrageenase activity"/>
    <property type="evidence" value="ECO:0007669"/>
    <property type="project" value="UniProtKB-EC"/>
</dbReference>
<dbReference type="InterPro" id="IPR013320">
    <property type="entry name" value="ConA-like_dom_sf"/>
</dbReference>
<evidence type="ECO:0000256" key="1">
    <source>
        <dbReference type="ARBA" id="ARBA00006865"/>
    </source>
</evidence>
<evidence type="ECO:0000259" key="3">
    <source>
        <dbReference type="PROSITE" id="PS51762"/>
    </source>
</evidence>
<dbReference type="EMBL" id="JBHTBS010000003">
    <property type="protein sequence ID" value="MFC7337292.1"/>
    <property type="molecule type" value="Genomic_DNA"/>
</dbReference>
<dbReference type="PANTHER" id="PTHR10963:SF55">
    <property type="entry name" value="GLYCOSIDE HYDROLASE FAMILY 16 PROTEIN"/>
    <property type="match status" value="1"/>
</dbReference>
<dbReference type="EC" id="3.2.1.83" evidence="4"/>
<reference evidence="5" key="1">
    <citation type="journal article" date="2019" name="Int. J. Syst. Evol. Microbiol.">
        <title>The Global Catalogue of Microorganisms (GCM) 10K type strain sequencing project: providing services to taxonomists for standard genome sequencing and annotation.</title>
        <authorList>
            <consortium name="The Broad Institute Genomics Platform"/>
            <consortium name="The Broad Institute Genome Sequencing Center for Infectious Disease"/>
            <person name="Wu L."/>
            <person name="Ma J."/>
        </authorList>
    </citation>
    <scope>NUCLEOTIDE SEQUENCE [LARGE SCALE GENOMIC DNA]</scope>
    <source>
        <strain evidence="5">CGMCC 4.1467</strain>
    </source>
</reference>
<sequence>MITRNPSALCLLLSIAVLSNCSKKPTSPQSSETGSSPTPASPQPIFADPDPGKQWVLVEEFTDEFEGSEIDDSKWDNDLAPWGDRAWTPDNVFQKDGSLVIKATHEPHKDRKGREFFYKVGILRSDTTTTYGYFEARIKGCSKFPGLCPAFWLYSSGGKNPDYPHVTYSEIDIVEMLQGANNPKKPVPPNKIDCNLHTRIIKDGKEIWQRPQHLPDLCEHHYMAPWDPRDDFHTYGCENTPEKITWYIDGIKVAEAENKYWHLPMYVTLTLEPRPPLIRWAGVDGREPVPEASTPDGFPTHMEVDYVRAWVRK</sequence>
<protein>
    <submittedName>
        <fullName evidence="4">Kappa-carrageenase</fullName>
        <ecNumber evidence="4">3.2.1.83</ecNumber>
    </submittedName>
</protein>
<feature type="compositionally biased region" description="Polar residues" evidence="2">
    <location>
        <begin position="23"/>
        <end position="38"/>
    </location>
</feature>
<dbReference type="SUPFAM" id="SSF49899">
    <property type="entry name" value="Concanavalin A-like lectins/glucanases"/>
    <property type="match status" value="1"/>
</dbReference>
<dbReference type="Pfam" id="PF00722">
    <property type="entry name" value="Glyco_hydro_16"/>
    <property type="match status" value="1"/>
</dbReference>
<keyword evidence="4" id="KW-0378">Hydrolase</keyword>
<organism evidence="4 5">
    <name type="scientific">Haloferula chungangensis</name>
    <dbReference type="NCBI Taxonomy" id="1048331"/>
    <lineage>
        <taxon>Bacteria</taxon>
        <taxon>Pseudomonadati</taxon>
        <taxon>Verrucomicrobiota</taxon>
        <taxon>Verrucomicrobiia</taxon>
        <taxon>Verrucomicrobiales</taxon>
        <taxon>Verrucomicrobiaceae</taxon>
        <taxon>Haloferula</taxon>
    </lineage>
</organism>
<dbReference type="NCBIfam" id="NF041449">
    <property type="entry name" value="K_carrageenase"/>
    <property type="match status" value="1"/>
</dbReference>
<evidence type="ECO:0000313" key="5">
    <source>
        <dbReference type="Proteomes" id="UP001596472"/>
    </source>
</evidence>
<gene>
    <name evidence="4" type="ORF">ACFQY0_08910</name>
</gene>
<dbReference type="InterPro" id="IPR048238">
    <property type="entry name" value="K-carrageenase"/>
</dbReference>
<keyword evidence="4" id="KW-0326">Glycosidase</keyword>
<feature type="domain" description="GH16" evidence="3">
    <location>
        <begin position="31"/>
        <end position="313"/>
    </location>
</feature>
<keyword evidence="5" id="KW-1185">Reference proteome</keyword>
<dbReference type="InterPro" id="IPR050546">
    <property type="entry name" value="Glycosyl_Hydrlase_16"/>
</dbReference>
<dbReference type="PROSITE" id="PS51762">
    <property type="entry name" value="GH16_2"/>
    <property type="match status" value="1"/>
</dbReference>
<dbReference type="Proteomes" id="UP001596472">
    <property type="component" value="Unassembled WGS sequence"/>
</dbReference>
<dbReference type="Gene3D" id="2.60.120.200">
    <property type="match status" value="1"/>
</dbReference>
<evidence type="ECO:0000256" key="2">
    <source>
        <dbReference type="SAM" id="MobiDB-lite"/>
    </source>
</evidence>
<comment type="caution">
    <text evidence="4">The sequence shown here is derived from an EMBL/GenBank/DDBJ whole genome shotgun (WGS) entry which is preliminary data.</text>
</comment>
<dbReference type="PANTHER" id="PTHR10963">
    <property type="entry name" value="GLYCOSYL HYDROLASE-RELATED"/>
    <property type="match status" value="1"/>
</dbReference>
<dbReference type="RefSeq" id="WP_379711444.1">
    <property type="nucleotide sequence ID" value="NZ_JBHTBS010000003.1"/>
</dbReference>
<name>A0ABW2L708_9BACT</name>